<reference evidence="4" key="1">
    <citation type="submission" date="2022-09" db="EMBL/GenBank/DDBJ databases">
        <title>Tahibacter sp. nov., isolated from a fresh water.</title>
        <authorList>
            <person name="Baek J.H."/>
            <person name="Lee J.K."/>
            <person name="Kim J.M."/>
            <person name="Jeon C.O."/>
        </authorList>
    </citation>
    <scope>NUCLEOTIDE SEQUENCE</scope>
    <source>
        <strain evidence="4">W38</strain>
    </source>
</reference>
<accession>A0ABY6BGM5</accession>
<evidence type="ECO:0000256" key="2">
    <source>
        <dbReference type="SAM" id="SignalP"/>
    </source>
</evidence>
<sequence>MFRLLAVALVASLPLGGIAAENLQYTVIAGGNNVGHVKVALDDRKAVVDFNIKNNGRGPTIAEHITFDKEGLPTEWTITGSTTFGSKVDERFARSGAQASWRDSTGPGKSRPKEPAVYVAQSGSPWSNQIYLRALLKRQDMRMPALPGGTLQLTRGPTLTVQGKAGPREVTRYDLSGIEMTPETLLVDGDGALFAVVSPGMIVVRAGYEAEEVRLRQLAADWATERYVDLQREVAHRYDGPVRIRNVRVFDAHTGALTEPVSVVVHGREIAAVVPIDSPASPGETTIDGAGGTLVPGMHEMHAHVSQEGALLNLLAGVTTMRDMGNDNAVLETLIRRIEAGEIAGPHVVRSGFIEGRSPYNSNHGFVVDSQEKAIDAVRWYAARGFWQVKVYNSMKPEWVPAVVAEAHTLGMRVSGHVPAFTTADKMIEAGYDELTHINQFALGWVIGPEEDTRTLFRLTALKRLPALDLASDKVQHTIGLMAKGNKAIDPTLGIHEALTHNRDGQVPPGAVDYIEHLPIGTRRDMMKGWVDVSAKGDDEAYRSAFDKLVAVVKQLHERGVFIVFGTDTGGSFSYHRELELYQKAGMSAPQILKRATLETARYLGEDQRRGSITKGKLASFFLVPGDPTQDLKAIKRIAVVVKDGVFYYPAEVYPKFGITPFVDAPTVVEAASGGKVN</sequence>
<dbReference type="PANTHER" id="PTHR43135">
    <property type="entry name" value="ALPHA-D-RIBOSE 1-METHYLPHOSPHONATE 5-TRIPHOSPHATE DIPHOSPHATASE"/>
    <property type="match status" value="1"/>
</dbReference>
<organism evidence="4 5">
    <name type="scientific">Tahibacter amnicola</name>
    <dbReference type="NCBI Taxonomy" id="2976241"/>
    <lineage>
        <taxon>Bacteria</taxon>
        <taxon>Pseudomonadati</taxon>
        <taxon>Pseudomonadota</taxon>
        <taxon>Gammaproteobacteria</taxon>
        <taxon>Lysobacterales</taxon>
        <taxon>Rhodanobacteraceae</taxon>
        <taxon>Tahibacter</taxon>
    </lineage>
</organism>
<feature type="domain" description="Amidohydrolase-related" evidence="3">
    <location>
        <begin position="302"/>
        <end position="645"/>
    </location>
</feature>
<evidence type="ECO:0000259" key="3">
    <source>
        <dbReference type="Pfam" id="PF01979"/>
    </source>
</evidence>
<dbReference type="InterPro" id="IPR032466">
    <property type="entry name" value="Metal_Hydrolase"/>
</dbReference>
<feature type="signal peptide" evidence="2">
    <location>
        <begin position="1"/>
        <end position="19"/>
    </location>
</feature>
<dbReference type="InterPro" id="IPR051781">
    <property type="entry name" value="Metallo-dep_Hydrolase"/>
</dbReference>
<gene>
    <name evidence="4" type="ORF">N4264_20025</name>
</gene>
<dbReference type="Pfam" id="PF01979">
    <property type="entry name" value="Amidohydro_1"/>
    <property type="match status" value="1"/>
</dbReference>
<keyword evidence="5" id="KW-1185">Reference proteome</keyword>
<evidence type="ECO:0000313" key="5">
    <source>
        <dbReference type="Proteomes" id="UP001064632"/>
    </source>
</evidence>
<name>A0ABY6BGM5_9GAMM</name>
<keyword evidence="2" id="KW-0732">Signal</keyword>
<dbReference type="Proteomes" id="UP001064632">
    <property type="component" value="Chromosome"/>
</dbReference>
<evidence type="ECO:0000313" key="4">
    <source>
        <dbReference type="EMBL" id="UXI67017.1"/>
    </source>
</evidence>
<feature type="region of interest" description="Disordered" evidence="1">
    <location>
        <begin position="95"/>
        <end position="119"/>
    </location>
</feature>
<protein>
    <submittedName>
        <fullName evidence="4">Amidohydrolase family protein</fullName>
    </submittedName>
</protein>
<dbReference type="EMBL" id="CP104694">
    <property type="protein sequence ID" value="UXI67017.1"/>
    <property type="molecule type" value="Genomic_DNA"/>
</dbReference>
<dbReference type="Gene3D" id="1.20.58.520">
    <property type="entry name" value="Amidohydrolase"/>
    <property type="match status" value="1"/>
</dbReference>
<dbReference type="SUPFAM" id="SSF51338">
    <property type="entry name" value="Composite domain of metallo-dependent hydrolases"/>
    <property type="match status" value="1"/>
</dbReference>
<dbReference type="RefSeq" id="WP_261693993.1">
    <property type="nucleotide sequence ID" value="NZ_CP104694.1"/>
</dbReference>
<proteinExistence type="predicted"/>
<dbReference type="Gene3D" id="3.30.110.90">
    <property type="entry name" value="Amidohydrolase"/>
    <property type="match status" value="1"/>
</dbReference>
<dbReference type="InterPro" id="IPR011059">
    <property type="entry name" value="Metal-dep_hydrolase_composite"/>
</dbReference>
<dbReference type="Gene3D" id="3.40.50.10910">
    <property type="entry name" value="Amidohydrolase"/>
    <property type="match status" value="1"/>
</dbReference>
<dbReference type="Gene3D" id="2.30.40.10">
    <property type="entry name" value="Urease, subunit C, domain 1"/>
    <property type="match status" value="1"/>
</dbReference>
<dbReference type="SUPFAM" id="SSF51556">
    <property type="entry name" value="Metallo-dependent hydrolases"/>
    <property type="match status" value="1"/>
</dbReference>
<dbReference type="InterPro" id="IPR006680">
    <property type="entry name" value="Amidohydro-rel"/>
</dbReference>
<dbReference type="PANTHER" id="PTHR43135:SF3">
    <property type="entry name" value="ALPHA-D-RIBOSE 1-METHYLPHOSPHONATE 5-TRIPHOSPHATE DIPHOSPHATASE"/>
    <property type="match status" value="1"/>
</dbReference>
<evidence type="ECO:0000256" key="1">
    <source>
        <dbReference type="SAM" id="MobiDB-lite"/>
    </source>
</evidence>
<feature type="chain" id="PRO_5045150433" evidence="2">
    <location>
        <begin position="20"/>
        <end position="678"/>
    </location>
</feature>